<proteinExistence type="predicted"/>
<evidence type="ECO:0000313" key="2">
    <source>
        <dbReference type="EMBL" id="KAF3433596.1"/>
    </source>
</evidence>
<feature type="chain" id="PRO_5035422035" description="Transmembrane protein" evidence="1">
    <location>
        <begin position="32"/>
        <end position="102"/>
    </location>
</feature>
<protein>
    <recommendedName>
        <fullName evidence="4">Transmembrane protein</fullName>
    </recommendedName>
</protein>
<evidence type="ECO:0000313" key="3">
    <source>
        <dbReference type="Proteomes" id="UP000796880"/>
    </source>
</evidence>
<sequence>MVRMANSFKLISVMLLMIAVVSSLCPTVAEAGTLTISHRKVTAGNSKNFMTGLGVMCKCCDGEGANGSVIWQALYDVVSLVYRVPVLVESYPMQSLQVDGCM</sequence>
<feature type="signal peptide" evidence="1">
    <location>
        <begin position="1"/>
        <end position="31"/>
    </location>
</feature>
<reference evidence="2" key="1">
    <citation type="submission" date="2020-03" db="EMBL/GenBank/DDBJ databases">
        <title>A high-quality chromosome-level genome assembly of a woody plant with both climbing and erect habits, Rhamnella rubrinervis.</title>
        <authorList>
            <person name="Lu Z."/>
            <person name="Yang Y."/>
            <person name="Zhu X."/>
            <person name="Sun Y."/>
        </authorList>
    </citation>
    <scope>NUCLEOTIDE SEQUENCE</scope>
    <source>
        <strain evidence="2">BYM</strain>
        <tissue evidence="2">Leaf</tissue>
    </source>
</reference>
<dbReference type="AlphaFoldDB" id="A0A8K0DN98"/>
<dbReference type="EMBL" id="VOIH02000011">
    <property type="protein sequence ID" value="KAF3433596.1"/>
    <property type="molecule type" value="Genomic_DNA"/>
</dbReference>
<dbReference type="Proteomes" id="UP000796880">
    <property type="component" value="Unassembled WGS sequence"/>
</dbReference>
<keyword evidence="1" id="KW-0732">Signal</keyword>
<evidence type="ECO:0000256" key="1">
    <source>
        <dbReference type="SAM" id="SignalP"/>
    </source>
</evidence>
<keyword evidence="3" id="KW-1185">Reference proteome</keyword>
<name>A0A8K0DN98_9ROSA</name>
<evidence type="ECO:0008006" key="4">
    <source>
        <dbReference type="Google" id="ProtNLM"/>
    </source>
</evidence>
<organism evidence="2 3">
    <name type="scientific">Rhamnella rubrinervis</name>
    <dbReference type="NCBI Taxonomy" id="2594499"/>
    <lineage>
        <taxon>Eukaryota</taxon>
        <taxon>Viridiplantae</taxon>
        <taxon>Streptophyta</taxon>
        <taxon>Embryophyta</taxon>
        <taxon>Tracheophyta</taxon>
        <taxon>Spermatophyta</taxon>
        <taxon>Magnoliopsida</taxon>
        <taxon>eudicotyledons</taxon>
        <taxon>Gunneridae</taxon>
        <taxon>Pentapetalae</taxon>
        <taxon>rosids</taxon>
        <taxon>fabids</taxon>
        <taxon>Rosales</taxon>
        <taxon>Rhamnaceae</taxon>
        <taxon>rhamnoid group</taxon>
        <taxon>Rhamneae</taxon>
        <taxon>Rhamnella</taxon>
    </lineage>
</organism>
<dbReference type="OrthoDB" id="754109at2759"/>
<accession>A0A8K0DN98</accession>
<comment type="caution">
    <text evidence="2">The sequence shown here is derived from an EMBL/GenBank/DDBJ whole genome shotgun (WGS) entry which is preliminary data.</text>
</comment>
<gene>
    <name evidence="2" type="ORF">FNV43_RR24698</name>
</gene>